<dbReference type="Proteomes" id="UP000076871">
    <property type="component" value="Unassembled WGS sequence"/>
</dbReference>
<evidence type="ECO:0000313" key="1">
    <source>
        <dbReference type="EMBL" id="KZT07871.1"/>
    </source>
</evidence>
<dbReference type="GeneID" id="63823982"/>
<organism evidence="1 2">
    <name type="scientific">Laetiporus sulphureus 93-53</name>
    <dbReference type="NCBI Taxonomy" id="1314785"/>
    <lineage>
        <taxon>Eukaryota</taxon>
        <taxon>Fungi</taxon>
        <taxon>Dikarya</taxon>
        <taxon>Basidiomycota</taxon>
        <taxon>Agaricomycotina</taxon>
        <taxon>Agaricomycetes</taxon>
        <taxon>Polyporales</taxon>
        <taxon>Laetiporus</taxon>
    </lineage>
</organism>
<dbReference type="EMBL" id="KV427617">
    <property type="protein sequence ID" value="KZT07871.1"/>
    <property type="molecule type" value="Genomic_DNA"/>
</dbReference>
<gene>
    <name evidence="1" type="ORF">LAESUDRAFT_713204</name>
</gene>
<dbReference type="InParanoid" id="A0A165EVU1"/>
<name>A0A165EVU1_9APHY</name>
<accession>A0A165EVU1</accession>
<dbReference type="RefSeq" id="XP_040765611.1">
    <property type="nucleotide sequence ID" value="XM_040906953.1"/>
</dbReference>
<dbReference type="AlphaFoldDB" id="A0A165EVU1"/>
<dbReference type="OrthoDB" id="2753241at2759"/>
<evidence type="ECO:0000313" key="2">
    <source>
        <dbReference type="Proteomes" id="UP000076871"/>
    </source>
</evidence>
<protein>
    <submittedName>
        <fullName evidence="1">Uncharacterized protein</fullName>
    </submittedName>
</protein>
<reference evidence="1 2" key="1">
    <citation type="journal article" date="2016" name="Mol. Biol. Evol.">
        <title>Comparative Genomics of Early-Diverging Mushroom-Forming Fungi Provides Insights into the Origins of Lignocellulose Decay Capabilities.</title>
        <authorList>
            <person name="Nagy L.G."/>
            <person name="Riley R."/>
            <person name="Tritt A."/>
            <person name="Adam C."/>
            <person name="Daum C."/>
            <person name="Floudas D."/>
            <person name="Sun H."/>
            <person name="Yadav J.S."/>
            <person name="Pangilinan J."/>
            <person name="Larsson K.H."/>
            <person name="Matsuura K."/>
            <person name="Barry K."/>
            <person name="Labutti K."/>
            <person name="Kuo R."/>
            <person name="Ohm R.A."/>
            <person name="Bhattacharya S.S."/>
            <person name="Shirouzu T."/>
            <person name="Yoshinaga Y."/>
            <person name="Martin F.M."/>
            <person name="Grigoriev I.V."/>
            <person name="Hibbett D.S."/>
        </authorList>
    </citation>
    <scope>NUCLEOTIDE SEQUENCE [LARGE SCALE GENOMIC DNA]</scope>
    <source>
        <strain evidence="1 2">93-53</strain>
    </source>
</reference>
<sequence>MRSRCNSFKAEGHHASVQTRQCERCHKTFNAKGITSHERKCLREARDRDRDAELLRELVPERIVETDGLQGAAREFTSRLAGIASLVVLEAPSLQGAASHYDGPPLCGEMPLHEPAECPAGASTNDLNAVFHPRARTPMRIQSFEEYGRDEASQAPPPQSEKPWRPFRMRTDFEFAEIALNAALNKNQVNALINIINAVASGKAEFTIASDVKLHKYWEQASVLLTPFEQYTVDVPYKKEVRSFELYGRDLWEWCLDLLCDP</sequence>
<proteinExistence type="predicted"/>
<dbReference type="STRING" id="1314785.A0A165EVU1"/>
<keyword evidence="2" id="KW-1185">Reference proteome</keyword>